<sequence>MTILDTEHGTQPPGSTCIGVDVGGTFTDAILSDGTTVWRAKAPSTPGDLGAGVLDACERVAERAGTTLDALLPSVARFGLGTTAVTNAIASRTGRRLGLVTTQGFEDLVPMARAMRTHVDGWLTTPDSLVDRERIRGVRERVDRTGTVLTALDPADVVAEVQWLVDHHQIEGLTVSFLWSCVNDAHESAAVAAVRERFPDLPLTSGAELLPVVKEFERTQFALLNAYTGGALDGVDTLAAELAARGLRVSPLLVHSGGGSISVAEGRNVPATMAESGPAAGVIAAQAICAATGVSNAVTGDVGGTSFDVSFISDGVASRRSTGELMGIWTALPMIDINSIGTGGGSIGWVDSLNILRVGPRSAGANPGPACYGRGGSEPTVTDALVVLGYIDPAQFLGGTMTLDSDAAMAACETLAGQLGMSAVEAAWGIWEVAKSSMTRALRARFAEQGVDQREFSLITMGGCGALSSAEIAHELGLRGVVVPELASVLSAFGAATSDVRRERSRAVSVLLPDGSDVLAQTAKELADEVRADLAADEVPDEDVTIGLIADVRFFRQHYELQIPWDGGLDEDGQAALVKRFTSEYVSRYGSGAVSTGAPVELVTLRAYGLGATVRASLAQYDDGPGGVPEPSGERLIHLTRGSEPTSVPTVVGDTLQPGHRLTGPAVIDAADTTIWIPETFTATVDSYRNLHLEAAK</sequence>
<feature type="domain" description="Hydantoinase/oxoprolinase N-terminal" evidence="2">
    <location>
        <begin position="18"/>
        <end position="196"/>
    </location>
</feature>
<dbReference type="InterPro" id="IPR049517">
    <property type="entry name" value="ACX-like_C"/>
</dbReference>
<dbReference type="GO" id="GO:0006749">
    <property type="term" value="P:glutathione metabolic process"/>
    <property type="evidence" value="ECO:0007669"/>
    <property type="project" value="TreeGrafter"/>
</dbReference>
<comment type="caution">
    <text evidence="4">The sequence shown here is derived from an EMBL/GenBank/DDBJ whole genome shotgun (WGS) entry which is preliminary data.</text>
</comment>
<dbReference type="SUPFAM" id="SSF53067">
    <property type="entry name" value="Actin-like ATPase domain"/>
    <property type="match status" value="1"/>
</dbReference>
<dbReference type="OrthoDB" id="9768323at2"/>
<gene>
    <name evidence="4" type="ORF">FE697_012810</name>
</gene>
<feature type="domain" description="Hydantoinase A/oxoprolinase" evidence="1">
    <location>
        <begin position="235"/>
        <end position="503"/>
    </location>
</feature>
<evidence type="ECO:0000259" key="1">
    <source>
        <dbReference type="Pfam" id="PF01968"/>
    </source>
</evidence>
<name>A0A5Q6RY71_9ACTN</name>
<evidence type="ECO:0000259" key="2">
    <source>
        <dbReference type="Pfam" id="PF05378"/>
    </source>
</evidence>
<dbReference type="RefSeq" id="WP_149769960.1">
    <property type="nucleotide sequence ID" value="NZ_VDFQ02000003.1"/>
</dbReference>
<dbReference type="Pfam" id="PF01968">
    <property type="entry name" value="Hydantoinase_A"/>
    <property type="match status" value="1"/>
</dbReference>
<dbReference type="InterPro" id="IPR008040">
    <property type="entry name" value="Hydant_A_N"/>
</dbReference>
<dbReference type="AlphaFoldDB" id="A0A5Q6RY71"/>
<dbReference type="GO" id="GO:0005829">
    <property type="term" value="C:cytosol"/>
    <property type="evidence" value="ECO:0007669"/>
    <property type="project" value="TreeGrafter"/>
</dbReference>
<feature type="domain" description="Acetophenone carboxylase-like C-terminal" evidence="3">
    <location>
        <begin position="518"/>
        <end position="695"/>
    </location>
</feature>
<proteinExistence type="predicted"/>
<dbReference type="InterPro" id="IPR045079">
    <property type="entry name" value="Oxoprolinase-like"/>
</dbReference>
<dbReference type="Proteomes" id="UP000307768">
    <property type="component" value="Unassembled WGS sequence"/>
</dbReference>
<evidence type="ECO:0000259" key="3">
    <source>
        <dbReference type="Pfam" id="PF19278"/>
    </source>
</evidence>
<dbReference type="EMBL" id="VDFQ02000003">
    <property type="protein sequence ID" value="KAA1423009.1"/>
    <property type="molecule type" value="Genomic_DNA"/>
</dbReference>
<evidence type="ECO:0000313" key="4">
    <source>
        <dbReference type="EMBL" id="KAA1423009.1"/>
    </source>
</evidence>
<dbReference type="PANTHER" id="PTHR11365:SF23">
    <property type="entry name" value="HYPOTHETICAL 5-OXOPROLINASE (EUROFUNG)-RELATED"/>
    <property type="match status" value="1"/>
</dbReference>
<dbReference type="GO" id="GO:0017168">
    <property type="term" value="F:5-oxoprolinase (ATP-hydrolyzing) activity"/>
    <property type="evidence" value="ECO:0007669"/>
    <property type="project" value="TreeGrafter"/>
</dbReference>
<accession>A0A5Q6RY71</accession>
<dbReference type="PANTHER" id="PTHR11365">
    <property type="entry name" value="5-OXOPROLINASE RELATED"/>
    <property type="match status" value="1"/>
</dbReference>
<evidence type="ECO:0000313" key="5">
    <source>
        <dbReference type="Proteomes" id="UP000307768"/>
    </source>
</evidence>
<dbReference type="Pfam" id="PF19278">
    <property type="entry name" value="Hydant_A_C"/>
    <property type="match status" value="1"/>
</dbReference>
<reference evidence="4 5" key="1">
    <citation type="submission" date="2019-09" db="EMBL/GenBank/DDBJ databases">
        <title>Mumia zhuanghuii sp. nov. isolated from the intestinal contents of plateau pika (Ochotona curzoniae) in the Qinghai-Tibet plateau of China.</title>
        <authorList>
            <person name="Tian Z."/>
        </authorList>
    </citation>
    <scope>NUCLEOTIDE SEQUENCE [LARGE SCALE GENOMIC DNA]</scope>
    <source>
        <strain evidence="5">350</strain>
    </source>
</reference>
<dbReference type="Pfam" id="PF05378">
    <property type="entry name" value="Hydant_A_N"/>
    <property type="match status" value="1"/>
</dbReference>
<organism evidence="4 5">
    <name type="scientific">Mumia zhuanghuii</name>
    <dbReference type="NCBI Taxonomy" id="2585211"/>
    <lineage>
        <taxon>Bacteria</taxon>
        <taxon>Bacillati</taxon>
        <taxon>Actinomycetota</taxon>
        <taxon>Actinomycetes</taxon>
        <taxon>Propionibacteriales</taxon>
        <taxon>Nocardioidaceae</taxon>
        <taxon>Mumia</taxon>
    </lineage>
</organism>
<protein>
    <submittedName>
        <fullName evidence="4">Hydantoinase/oxoprolinase family protein</fullName>
    </submittedName>
</protein>
<dbReference type="InterPro" id="IPR043129">
    <property type="entry name" value="ATPase_NBD"/>
</dbReference>
<dbReference type="InterPro" id="IPR002821">
    <property type="entry name" value="Hydantoinase_A"/>
</dbReference>